<dbReference type="Gene3D" id="3.30.70.100">
    <property type="match status" value="1"/>
</dbReference>
<feature type="transmembrane region" description="Helical" evidence="8">
    <location>
        <begin position="431"/>
        <end position="454"/>
    </location>
</feature>
<dbReference type="Gene3D" id="1.10.287.1260">
    <property type="match status" value="1"/>
</dbReference>
<proteinExistence type="inferred from homology"/>
<name>A0A3Q9FKY2_9BACT</name>
<keyword evidence="3" id="KW-1003">Cell membrane</keyword>
<feature type="transmembrane region" description="Helical" evidence="8">
    <location>
        <begin position="495"/>
        <end position="513"/>
    </location>
</feature>
<feature type="domain" description="Mechanosensitive ion channel MscS C-terminal" evidence="11">
    <location>
        <begin position="590"/>
        <end position="673"/>
    </location>
</feature>
<dbReference type="EMBL" id="CP034562">
    <property type="protein sequence ID" value="AZQ60942.1"/>
    <property type="molecule type" value="Genomic_DNA"/>
</dbReference>
<keyword evidence="5 8" id="KW-1133">Transmembrane helix</keyword>
<feature type="transmembrane region" description="Helical" evidence="8">
    <location>
        <begin position="466"/>
        <end position="489"/>
    </location>
</feature>
<dbReference type="KEGG" id="fll:EI427_01545"/>
<evidence type="ECO:0000256" key="7">
    <source>
        <dbReference type="SAM" id="MobiDB-lite"/>
    </source>
</evidence>
<dbReference type="Proteomes" id="UP000267268">
    <property type="component" value="Chromosome 1"/>
</dbReference>
<evidence type="ECO:0000259" key="10">
    <source>
        <dbReference type="Pfam" id="PF00924"/>
    </source>
</evidence>
<evidence type="ECO:0000256" key="4">
    <source>
        <dbReference type="ARBA" id="ARBA00022692"/>
    </source>
</evidence>
<evidence type="ECO:0000256" key="3">
    <source>
        <dbReference type="ARBA" id="ARBA00022475"/>
    </source>
</evidence>
<dbReference type="AlphaFoldDB" id="A0A3Q9FKY2"/>
<evidence type="ECO:0000256" key="2">
    <source>
        <dbReference type="ARBA" id="ARBA00008017"/>
    </source>
</evidence>
<feature type="transmembrane region" description="Helical" evidence="8">
    <location>
        <begin position="394"/>
        <end position="411"/>
    </location>
</feature>
<protein>
    <submittedName>
        <fullName evidence="12">Mechanosensitive ion channel family protein</fullName>
    </submittedName>
</protein>
<evidence type="ECO:0000259" key="11">
    <source>
        <dbReference type="Pfam" id="PF21082"/>
    </source>
</evidence>
<feature type="chain" id="PRO_5018773357" evidence="9">
    <location>
        <begin position="31"/>
        <end position="707"/>
    </location>
</feature>
<feature type="transmembrane region" description="Helical" evidence="8">
    <location>
        <begin position="359"/>
        <end position="382"/>
    </location>
</feature>
<feature type="compositionally biased region" description="Polar residues" evidence="7">
    <location>
        <begin position="169"/>
        <end position="184"/>
    </location>
</feature>
<evidence type="ECO:0000256" key="1">
    <source>
        <dbReference type="ARBA" id="ARBA00004651"/>
    </source>
</evidence>
<evidence type="ECO:0000256" key="6">
    <source>
        <dbReference type="ARBA" id="ARBA00023136"/>
    </source>
</evidence>
<dbReference type="Pfam" id="PF21082">
    <property type="entry name" value="MS_channel_3rd"/>
    <property type="match status" value="1"/>
</dbReference>
<dbReference type="PANTHER" id="PTHR43634:SF2">
    <property type="entry name" value="LOW CONDUCTANCE MECHANOSENSITIVE CHANNEL YNAI"/>
    <property type="match status" value="1"/>
</dbReference>
<keyword evidence="6 8" id="KW-0472">Membrane</keyword>
<comment type="similarity">
    <text evidence="2">Belongs to the MscS (TC 1.A.23) family.</text>
</comment>
<dbReference type="GO" id="GO:0005886">
    <property type="term" value="C:plasma membrane"/>
    <property type="evidence" value="ECO:0007669"/>
    <property type="project" value="UniProtKB-SubCell"/>
</dbReference>
<dbReference type="InterPro" id="IPR049278">
    <property type="entry name" value="MS_channel_C"/>
</dbReference>
<evidence type="ECO:0000256" key="8">
    <source>
        <dbReference type="SAM" id="Phobius"/>
    </source>
</evidence>
<dbReference type="InterPro" id="IPR011014">
    <property type="entry name" value="MscS_channel_TM-2"/>
</dbReference>
<dbReference type="SUPFAM" id="SSF82861">
    <property type="entry name" value="Mechanosensitive channel protein MscS (YggB), transmembrane region"/>
    <property type="match status" value="1"/>
</dbReference>
<dbReference type="SUPFAM" id="SSF82689">
    <property type="entry name" value="Mechanosensitive channel protein MscS (YggB), C-terminal domain"/>
    <property type="match status" value="1"/>
</dbReference>
<dbReference type="InterPro" id="IPR011066">
    <property type="entry name" value="MscS_channel_C_sf"/>
</dbReference>
<accession>A0A3Q9FKY2</accession>
<dbReference type="Gene3D" id="2.30.30.60">
    <property type="match status" value="1"/>
</dbReference>
<dbReference type="InterPro" id="IPR045042">
    <property type="entry name" value="YnaI-like"/>
</dbReference>
<keyword evidence="13" id="KW-1185">Reference proteome</keyword>
<feature type="signal peptide" evidence="9">
    <location>
        <begin position="1"/>
        <end position="30"/>
    </location>
</feature>
<comment type="subcellular location">
    <subcellularLocation>
        <location evidence="1">Cell membrane</location>
        <topology evidence="1">Multi-pass membrane protein</topology>
    </subcellularLocation>
</comment>
<sequence length="707" mass="81336">MYFLKKSSTSKKVSINFIMLFLLFSISVQAQFTNLKFSTKSPYKTIVSHIGYLNPSSGVYNPEVAAKTLGGDDYTIEQKIGLAIKLKQIYDKHGNLDLDDISNRRNYRNEDGDYIYTIFEDIPEIYLIREDANWVYSPKSVREINTVFRRYYPAALPPKKPKPSKSKPDSIQVTQTDSSGKTVTINKPAPPKHKPIIKVSVPKFDLSNPKATITTFFAFQQDDNYHPEIAAKALESVTVSLEDRIALAMKLKQIYDGMGLWIEIEEIPDDKNFRDTLRHNKEIYVLDKQLPDFYLEKYKDKWMFSESSILLIENKHRQVFPIGTEGLESVGSILRKPLGAYARDEVLGLELWQITSITIMLISAWLIIILVSNLVLWLLSWVPNTKNERQYARGMLRSAMIVIICYYYKLISPSLELSIHELQFLITGLKVYSVFQVVRFFYNLIDLWVAFWLKKANENEDQIQRGFAPFFGMSAKLFIIIIGLVFTVSALGFDITGLLTGLSIGGVAVALAAQDTIRNLFGSIMIFMDRPFIIGDWVKADGVSGSIEQIGLRSTRIRTFENSVVSIPNSRMADFTIDNMGMRIFRRYKTTLRVSYETKPDQLDEFVDRLKELIRNHPHTRKDFYVVNLNNIGLYSYDILFYIFFEAPTWGDELHFRHEIIRSVIKTANELDVEFAIPPAGLDYMLGHETEKKKSKKKQNNKPFGFM</sequence>
<dbReference type="Pfam" id="PF00924">
    <property type="entry name" value="MS_channel_2nd"/>
    <property type="match status" value="1"/>
</dbReference>
<dbReference type="PANTHER" id="PTHR43634">
    <property type="entry name" value="OW CONDUCTANCE MECHANOSENSITIVE CHANNEL"/>
    <property type="match status" value="1"/>
</dbReference>
<dbReference type="SUPFAM" id="SSF50182">
    <property type="entry name" value="Sm-like ribonucleoproteins"/>
    <property type="match status" value="1"/>
</dbReference>
<reference evidence="12 13" key="1">
    <citation type="submission" date="2018-12" db="EMBL/GenBank/DDBJ databases">
        <title>Flammeovirga pectinis sp. nov., isolated from the gut of the Korean scallop, Patinopecten yessoensis.</title>
        <authorList>
            <person name="Bae J.-W."/>
            <person name="Jeong Y.-S."/>
            <person name="Kang W."/>
        </authorList>
    </citation>
    <scope>NUCLEOTIDE SEQUENCE [LARGE SCALE GENOMIC DNA]</scope>
    <source>
        <strain evidence="12 13">L12M1</strain>
    </source>
</reference>
<dbReference type="InterPro" id="IPR023408">
    <property type="entry name" value="MscS_beta-dom_sf"/>
</dbReference>
<gene>
    <name evidence="12" type="ORF">EI427_01545</name>
</gene>
<evidence type="ECO:0000313" key="12">
    <source>
        <dbReference type="EMBL" id="AZQ60942.1"/>
    </source>
</evidence>
<dbReference type="InterPro" id="IPR010920">
    <property type="entry name" value="LSM_dom_sf"/>
</dbReference>
<feature type="domain" description="Mechanosensitive ion channel MscS" evidence="10">
    <location>
        <begin position="515"/>
        <end position="580"/>
    </location>
</feature>
<evidence type="ECO:0000256" key="9">
    <source>
        <dbReference type="SAM" id="SignalP"/>
    </source>
</evidence>
<organism evidence="12 13">
    <name type="scientific">Flammeovirga pectinis</name>
    <dbReference type="NCBI Taxonomy" id="2494373"/>
    <lineage>
        <taxon>Bacteria</taxon>
        <taxon>Pseudomonadati</taxon>
        <taxon>Bacteroidota</taxon>
        <taxon>Cytophagia</taxon>
        <taxon>Cytophagales</taxon>
        <taxon>Flammeovirgaceae</taxon>
        <taxon>Flammeovirga</taxon>
    </lineage>
</organism>
<evidence type="ECO:0000313" key="13">
    <source>
        <dbReference type="Proteomes" id="UP000267268"/>
    </source>
</evidence>
<evidence type="ECO:0000256" key="5">
    <source>
        <dbReference type="ARBA" id="ARBA00022989"/>
    </source>
</evidence>
<dbReference type="OrthoDB" id="9809206at2"/>
<feature type="region of interest" description="Disordered" evidence="7">
    <location>
        <begin position="158"/>
        <end position="190"/>
    </location>
</feature>
<dbReference type="InterPro" id="IPR006685">
    <property type="entry name" value="MscS_channel_2nd"/>
</dbReference>
<keyword evidence="9" id="KW-0732">Signal</keyword>
<keyword evidence="4 8" id="KW-0812">Transmembrane</keyword>
<dbReference type="GO" id="GO:0008381">
    <property type="term" value="F:mechanosensitive monoatomic ion channel activity"/>
    <property type="evidence" value="ECO:0007669"/>
    <property type="project" value="UniProtKB-ARBA"/>
</dbReference>